<keyword evidence="7" id="KW-1185">Reference proteome</keyword>
<dbReference type="SUPFAM" id="SSF46785">
    <property type="entry name" value="Winged helix' DNA-binding domain"/>
    <property type="match status" value="1"/>
</dbReference>
<dbReference type="InterPro" id="IPR000847">
    <property type="entry name" value="LysR_HTH_N"/>
</dbReference>
<dbReference type="InterPro" id="IPR005119">
    <property type="entry name" value="LysR_subst-bd"/>
</dbReference>
<dbReference type="InterPro" id="IPR036388">
    <property type="entry name" value="WH-like_DNA-bd_sf"/>
</dbReference>
<feature type="domain" description="HTH lysR-type" evidence="5">
    <location>
        <begin position="1"/>
        <end position="47"/>
    </location>
</feature>
<gene>
    <name evidence="6" type="ORF">GCM10007898_44120</name>
</gene>
<dbReference type="Pfam" id="PF03466">
    <property type="entry name" value="LysR_substrate"/>
    <property type="match status" value="1"/>
</dbReference>
<dbReference type="Gene3D" id="1.10.10.10">
    <property type="entry name" value="Winged helix-like DNA-binding domain superfamily/Winged helix DNA-binding domain"/>
    <property type="match status" value="1"/>
</dbReference>
<dbReference type="PROSITE" id="PS50931">
    <property type="entry name" value="HTH_LYSR"/>
    <property type="match status" value="1"/>
</dbReference>
<comment type="similarity">
    <text evidence="1">Belongs to the LysR transcriptional regulatory family.</text>
</comment>
<dbReference type="Proteomes" id="UP001156627">
    <property type="component" value="Unassembled WGS sequence"/>
</dbReference>
<dbReference type="Gene3D" id="3.40.190.290">
    <property type="match status" value="1"/>
</dbReference>
<dbReference type="PRINTS" id="PR00039">
    <property type="entry name" value="HTHLYSR"/>
</dbReference>
<organism evidence="6 7">
    <name type="scientific">Dyella flagellata</name>
    <dbReference type="NCBI Taxonomy" id="1867833"/>
    <lineage>
        <taxon>Bacteria</taxon>
        <taxon>Pseudomonadati</taxon>
        <taxon>Pseudomonadota</taxon>
        <taxon>Gammaproteobacteria</taxon>
        <taxon>Lysobacterales</taxon>
        <taxon>Rhodanobacteraceae</taxon>
        <taxon>Dyella</taxon>
    </lineage>
</organism>
<keyword evidence="2" id="KW-0805">Transcription regulation</keyword>
<dbReference type="SUPFAM" id="SSF53850">
    <property type="entry name" value="Periplasmic binding protein-like II"/>
    <property type="match status" value="1"/>
</dbReference>
<evidence type="ECO:0000313" key="7">
    <source>
        <dbReference type="Proteomes" id="UP001156627"/>
    </source>
</evidence>
<evidence type="ECO:0000313" key="6">
    <source>
        <dbReference type="EMBL" id="GLQ90836.1"/>
    </source>
</evidence>
<keyword evidence="3" id="KW-0238">DNA-binding</keyword>
<comment type="caution">
    <text evidence="6">The sequence shown here is derived from an EMBL/GenBank/DDBJ whole genome shotgun (WGS) entry which is preliminary data.</text>
</comment>
<evidence type="ECO:0000256" key="2">
    <source>
        <dbReference type="ARBA" id="ARBA00023015"/>
    </source>
</evidence>
<protein>
    <submittedName>
        <fullName evidence="6">Transcriptional regulator</fullName>
    </submittedName>
</protein>
<dbReference type="CDD" id="cd08422">
    <property type="entry name" value="PBP2_CrgA_like"/>
    <property type="match status" value="1"/>
</dbReference>
<dbReference type="InterPro" id="IPR058163">
    <property type="entry name" value="LysR-type_TF_proteobact-type"/>
</dbReference>
<evidence type="ECO:0000256" key="1">
    <source>
        <dbReference type="ARBA" id="ARBA00009437"/>
    </source>
</evidence>
<dbReference type="InterPro" id="IPR036390">
    <property type="entry name" value="WH_DNA-bd_sf"/>
</dbReference>
<dbReference type="EMBL" id="BSOA01000052">
    <property type="protein sequence ID" value="GLQ90836.1"/>
    <property type="molecule type" value="Genomic_DNA"/>
</dbReference>
<evidence type="ECO:0000259" key="5">
    <source>
        <dbReference type="PROSITE" id="PS50931"/>
    </source>
</evidence>
<dbReference type="PANTHER" id="PTHR30537">
    <property type="entry name" value="HTH-TYPE TRANSCRIPTIONAL REGULATOR"/>
    <property type="match status" value="1"/>
</dbReference>
<dbReference type="RefSeq" id="WP_345782724.1">
    <property type="nucleotide sequence ID" value="NZ_BSOA01000052.1"/>
</dbReference>
<keyword evidence="4" id="KW-0804">Transcription</keyword>
<evidence type="ECO:0000256" key="3">
    <source>
        <dbReference type="ARBA" id="ARBA00023125"/>
    </source>
</evidence>
<dbReference type="Pfam" id="PF00126">
    <property type="entry name" value="HTH_1"/>
    <property type="match status" value="1"/>
</dbReference>
<proteinExistence type="inferred from homology"/>
<evidence type="ECO:0000256" key="4">
    <source>
        <dbReference type="ARBA" id="ARBA00023163"/>
    </source>
</evidence>
<dbReference type="PANTHER" id="PTHR30537:SF5">
    <property type="entry name" value="HTH-TYPE TRANSCRIPTIONAL ACTIVATOR TTDR-RELATED"/>
    <property type="match status" value="1"/>
</dbReference>
<accession>A0ABQ5XGK4</accession>
<name>A0ABQ5XGK4_9GAMM</name>
<reference evidence="7" key="1">
    <citation type="journal article" date="2019" name="Int. J. Syst. Evol. Microbiol.">
        <title>The Global Catalogue of Microorganisms (GCM) 10K type strain sequencing project: providing services to taxonomists for standard genome sequencing and annotation.</title>
        <authorList>
            <consortium name="The Broad Institute Genomics Platform"/>
            <consortium name="The Broad Institute Genome Sequencing Center for Infectious Disease"/>
            <person name="Wu L."/>
            <person name="Ma J."/>
        </authorList>
    </citation>
    <scope>NUCLEOTIDE SEQUENCE [LARGE SCALE GENOMIC DNA]</scope>
    <source>
        <strain evidence="7">NBRC 111981</strain>
    </source>
</reference>
<sequence>MANEGSFSRAADKLGIGRSAVSRSVQKLEAQIGARLFCRTTRATSITREGELFYQSCRPGVDRIMQALEKMRDLREGPPCGRLRISAPHGFGRKVVAPLMTEFRARFPAVALELLLEEQTVNLATDGIDVAFRDGRLDDSQIIAKQLIPMQMHVCASPKYARQHGLPLSVDDVATHSCINQRLASGRLQCWDFKVNGQPRRITPEADIVFNDPSLAMQAVLADQGLAQLPAYQVSEALRNGKLVACLEHVAPDDRGHYLCYLSREQLPKRIRAFVDFMTTSIRALDFSTVELRAHSSMQEEVALP</sequence>